<dbReference type="PANTHER" id="PTHR30055">
    <property type="entry name" value="HTH-TYPE TRANSCRIPTIONAL REGULATOR RUTR"/>
    <property type="match status" value="1"/>
</dbReference>
<comment type="caution">
    <text evidence="6">The sequence shown here is derived from an EMBL/GenBank/DDBJ whole genome shotgun (WGS) entry which is preliminary data.</text>
</comment>
<evidence type="ECO:0000313" key="6">
    <source>
        <dbReference type="EMBL" id="TCL43242.1"/>
    </source>
</evidence>
<keyword evidence="7" id="KW-1185">Reference proteome</keyword>
<dbReference type="InterPro" id="IPR036271">
    <property type="entry name" value="Tet_transcr_reg_TetR-rel_C_sf"/>
</dbReference>
<accession>A0A9X8UIT4</accession>
<dbReference type="InterPro" id="IPR009057">
    <property type="entry name" value="Homeodomain-like_sf"/>
</dbReference>
<sequence length="215" mass="23478">MKPERKEALAQFHRSQIIAAARRLYESSGEAAVTMDDIAREAGYSKATLYVYFSGKEEIGRAIARWSMRALLETLRLAAREPGGFHERALALCRALADFYERDPWSFDYAAGEVEFDPGSPAAPQVLLDIYETGEEITRLVGGLLEEGAAQGEVSAPLDVPAAVLLFWGSLCGMIKMAGAKERYIRLSLGLSRREFLERGFALLLGSLGGGRGNG</sequence>
<evidence type="ECO:0000256" key="2">
    <source>
        <dbReference type="ARBA" id="ARBA00023125"/>
    </source>
</evidence>
<protein>
    <submittedName>
        <fullName evidence="6">TetR family transcriptional regulator</fullName>
    </submittedName>
</protein>
<evidence type="ECO:0000256" key="1">
    <source>
        <dbReference type="ARBA" id="ARBA00023015"/>
    </source>
</evidence>
<evidence type="ECO:0000256" key="4">
    <source>
        <dbReference type="PROSITE-ProRule" id="PRU00335"/>
    </source>
</evidence>
<dbReference type="InterPro" id="IPR001647">
    <property type="entry name" value="HTH_TetR"/>
</dbReference>
<dbReference type="SUPFAM" id="SSF48498">
    <property type="entry name" value="Tetracyclin repressor-like, C-terminal domain"/>
    <property type="match status" value="1"/>
</dbReference>
<dbReference type="Proteomes" id="UP000294682">
    <property type="component" value="Unassembled WGS sequence"/>
</dbReference>
<dbReference type="Gene3D" id="1.10.10.60">
    <property type="entry name" value="Homeodomain-like"/>
    <property type="match status" value="1"/>
</dbReference>
<feature type="domain" description="HTH tetR-type" evidence="5">
    <location>
        <begin position="11"/>
        <end position="71"/>
    </location>
</feature>
<dbReference type="InterPro" id="IPR050109">
    <property type="entry name" value="HTH-type_TetR-like_transc_reg"/>
</dbReference>
<dbReference type="GO" id="GO:0003700">
    <property type="term" value="F:DNA-binding transcription factor activity"/>
    <property type="evidence" value="ECO:0007669"/>
    <property type="project" value="TreeGrafter"/>
</dbReference>
<dbReference type="PANTHER" id="PTHR30055:SF234">
    <property type="entry name" value="HTH-TYPE TRANSCRIPTIONAL REGULATOR BETI"/>
    <property type="match status" value="1"/>
</dbReference>
<dbReference type="GO" id="GO:0000976">
    <property type="term" value="F:transcription cis-regulatory region binding"/>
    <property type="evidence" value="ECO:0007669"/>
    <property type="project" value="TreeGrafter"/>
</dbReference>
<keyword evidence="3" id="KW-0804">Transcription</keyword>
<organism evidence="6 7">
    <name type="scientific">Harryflintia acetispora</name>
    <dbReference type="NCBI Taxonomy" id="1849041"/>
    <lineage>
        <taxon>Bacteria</taxon>
        <taxon>Bacillati</taxon>
        <taxon>Bacillota</taxon>
        <taxon>Clostridia</taxon>
        <taxon>Eubacteriales</taxon>
        <taxon>Oscillospiraceae</taxon>
        <taxon>Harryflintia</taxon>
    </lineage>
</organism>
<dbReference type="Gene3D" id="1.10.357.10">
    <property type="entry name" value="Tetracycline Repressor, domain 2"/>
    <property type="match status" value="1"/>
</dbReference>
<evidence type="ECO:0000259" key="5">
    <source>
        <dbReference type="PROSITE" id="PS50977"/>
    </source>
</evidence>
<dbReference type="Pfam" id="PF00440">
    <property type="entry name" value="TetR_N"/>
    <property type="match status" value="1"/>
</dbReference>
<dbReference type="PRINTS" id="PR00455">
    <property type="entry name" value="HTHTETR"/>
</dbReference>
<dbReference type="EMBL" id="SLUK01000006">
    <property type="protein sequence ID" value="TCL43242.1"/>
    <property type="molecule type" value="Genomic_DNA"/>
</dbReference>
<name>A0A9X8UIT4_9FIRM</name>
<dbReference type="SUPFAM" id="SSF46689">
    <property type="entry name" value="Homeodomain-like"/>
    <property type="match status" value="1"/>
</dbReference>
<dbReference type="RefSeq" id="WP_132084606.1">
    <property type="nucleotide sequence ID" value="NZ_SLUK01000006.1"/>
</dbReference>
<proteinExistence type="predicted"/>
<reference evidence="6 7" key="1">
    <citation type="submission" date="2019-03" db="EMBL/GenBank/DDBJ databases">
        <title>Genomic Encyclopedia of Type Strains, Phase IV (KMG-IV): sequencing the most valuable type-strain genomes for metagenomic binning, comparative biology and taxonomic classification.</title>
        <authorList>
            <person name="Goeker M."/>
        </authorList>
    </citation>
    <scope>NUCLEOTIDE SEQUENCE [LARGE SCALE GENOMIC DNA]</scope>
    <source>
        <strain evidence="6 7">DSM 100433</strain>
    </source>
</reference>
<evidence type="ECO:0000313" key="7">
    <source>
        <dbReference type="Proteomes" id="UP000294682"/>
    </source>
</evidence>
<dbReference type="PROSITE" id="PS50977">
    <property type="entry name" value="HTH_TETR_2"/>
    <property type="match status" value="1"/>
</dbReference>
<keyword evidence="2 4" id="KW-0238">DNA-binding</keyword>
<dbReference type="AlphaFoldDB" id="A0A9X8UIT4"/>
<keyword evidence="1" id="KW-0805">Transcription regulation</keyword>
<gene>
    <name evidence="6" type="ORF">EDD78_106102</name>
</gene>
<feature type="DNA-binding region" description="H-T-H motif" evidence="4">
    <location>
        <begin position="34"/>
        <end position="53"/>
    </location>
</feature>
<evidence type="ECO:0000256" key="3">
    <source>
        <dbReference type="ARBA" id="ARBA00023163"/>
    </source>
</evidence>